<dbReference type="InterPro" id="IPR001173">
    <property type="entry name" value="Glyco_trans_2-like"/>
</dbReference>
<dbReference type="PANTHER" id="PTHR43179:SF7">
    <property type="entry name" value="RHAMNOSYLTRANSFERASE WBBL"/>
    <property type="match status" value="1"/>
</dbReference>
<reference evidence="2" key="1">
    <citation type="submission" date="2018-06" db="EMBL/GenBank/DDBJ databases">
        <authorList>
            <person name="Zhirakovskaya E."/>
        </authorList>
    </citation>
    <scope>NUCLEOTIDE SEQUENCE</scope>
</reference>
<dbReference type="PROSITE" id="PS50005">
    <property type="entry name" value="TPR"/>
    <property type="match status" value="1"/>
</dbReference>
<proteinExistence type="predicted"/>
<protein>
    <recommendedName>
        <fullName evidence="1">Glycosyltransferase 2-like domain-containing protein</fullName>
    </recommendedName>
</protein>
<sequence>MKLSLIIIHGEGRKDSLARLFRSIESQRIDESETLIVGNVNEASPPNAKLVAAHELAKTAAICQMRNLGVEKSSGSVVVLLDDDIELADGWYGSIKDRLNNTSWDIAGCRVTGPSGGRWYDWNWASREDPLCPPRMLEYGATSENLYISGCMMIIRRHVFDKVRFDENLLNHQRDDVDFCHRAIDSGFTFECWPEALAVHHLEPSGRSASDPGAGSGGFAEAVYMLRKEAYSEALELFHILSPSVKVSYHLSLTLKELGKLDEAAQEFQNLLQALKVNNPEERRFYYSANFHLGDIKEREGKMQEAKRYYNEALAGFPEHNEAALGLLRVARAGSAP</sequence>
<dbReference type="PANTHER" id="PTHR43179">
    <property type="entry name" value="RHAMNOSYLTRANSFERASE WBBL"/>
    <property type="match status" value="1"/>
</dbReference>
<dbReference type="InterPro" id="IPR019734">
    <property type="entry name" value="TPR_rpt"/>
</dbReference>
<dbReference type="Gene3D" id="3.90.550.10">
    <property type="entry name" value="Spore Coat Polysaccharide Biosynthesis Protein SpsA, Chain A"/>
    <property type="match status" value="1"/>
</dbReference>
<organism evidence="2">
    <name type="scientific">hydrothermal vent metagenome</name>
    <dbReference type="NCBI Taxonomy" id="652676"/>
    <lineage>
        <taxon>unclassified sequences</taxon>
        <taxon>metagenomes</taxon>
        <taxon>ecological metagenomes</taxon>
    </lineage>
</organism>
<evidence type="ECO:0000259" key="1">
    <source>
        <dbReference type="Pfam" id="PF00535"/>
    </source>
</evidence>
<dbReference type="SUPFAM" id="SSF53448">
    <property type="entry name" value="Nucleotide-diphospho-sugar transferases"/>
    <property type="match status" value="1"/>
</dbReference>
<evidence type="ECO:0000313" key="2">
    <source>
        <dbReference type="EMBL" id="VAX23833.1"/>
    </source>
</evidence>
<feature type="domain" description="Glycosyltransferase 2-like" evidence="1">
    <location>
        <begin position="66"/>
        <end position="163"/>
    </location>
</feature>
<dbReference type="SUPFAM" id="SSF48452">
    <property type="entry name" value="TPR-like"/>
    <property type="match status" value="1"/>
</dbReference>
<name>A0A3B1CGG3_9ZZZZ</name>
<gene>
    <name evidence="2" type="ORF">MNBD_NITROSPINAE03-98</name>
</gene>
<dbReference type="Pfam" id="PF00535">
    <property type="entry name" value="Glycos_transf_2"/>
    <property type="match status" value="1"/>
</dbReference>
<dbReference type="InterPro" id="IPR011990">
    <property type="entry name" value="TPR-like_helical_dom_sf"/>
</dbReference>
<dbReference type="AlphaFoldDB" id="A0A3B1CGG3"/>
<dbReference type="InterPro" id="IPR029044">
    <property type="entry name" value="Nucleotide-diphossugar_trans"/>
</dbReference>
<dbReference type="Gene3D" id="1.25.40.10">
    <property type="entry name" value="Tetratricopeptide repeat domain"/>
    <property type="match status" value="1"/>
</dbReference>
<accession>A0A3B1CGG3</accession>
<dbReference type="EMBL" id="UOGB01000281">
    <property type="protein sequence ID" value="VAX23833.1"/>
    <property type="molecule type" value="Genomic_DNA"/>
</dbReference>